<dbReference type="InterPro" id="IPR044922">
    <property type="entry name" value="DUF2063_N_sf"/>
</dbReference>
<dbReference type="RefSeq" id="WP_342676581.1">
    <property type="nucleotide sequence ID" value="NZ_JBCGCU010000003.1"/>
</dbReference>
<name>A0ABU9MTK8_9GAMM</name>
<keyword evidence="3" id="KW-0238">DNA-binding</keyword>
<evidence type="ECO:0000313" key="3">
    <source>
        <dbReference type="EMBL" id="MEM0514632.1"/>
    </source>
</evidence>
<feature type="domain" description="Putative DNA-binding" evidence="1">
    <location>
        <begin position="5"/>
        <end position="91"/>
    </location>
</feature>
<sequence>MQFKQVQKQFSDYIRDPLANPKPVDIEERRMKIYRELFFNNVNGFLESGFPVLHSLYKPQQWLQLVRAFFAQHQAQSPYFLDISKEFVDFLAQEYTPQASDPAFLLELAHYEWVELAVATAKVQGQYRAIAAVESEPLYLSECAQVVCYHYPVQTISIDNQPTAPDQVPSYICVYRDRNDEVQFLALNAMTALLLDTLDKSPGISLSALCTLLKQQAPSFSEEQLQAGAQQILADLAQRSIVLTLD</sequence>
<reference evidence="3 4" key="1">
    <citation type="submission" date="2024-03" db="EMBL/GenBank/DDBJ databases">
        <title>Pseudoalteromonas qingdaonensis sp. nov., isolated from the intestines of marine benthic organisms.</title>
        <authorList>
            <person name="Lin X."/>
            <person name="Fang S."/>
            <person name="Hu X."/>
        </authorList>
    </citation>
    <scope>NUCLEOTIDE SEQUENCE [LARGE SCALE GENOMIC DNA]</scope>
    <source>
        <strain evidence="3 4">YIC-827</strain>
    </source>
</reference>
<evidence type="ECO:0000313" key="4">
    <source>
        <dbReference type="Proteomes" id="UP001447008"/>
    </source>
</evidence>
<dbReference type="Pfam" id="PF22106">
    <property type="entry name" value="NGO1945_C"/>
    <property type="match status" value="1"/>
</dbReference>
<comment type="caution">
    <text evidence="3">The sequence shown here is derived from an EMBL/GenBank/DDBJ whole genome shotgun (WGS) entry which is preliminary data.</text>
</comment>
<dbReference type="Gene3D" id="1.10.150.690">
    <property type="entry name" value="DUF2063"/>
    <property type="match status" value="1"/>
</dbReference>
<proteinExistence type="predicted"/>
<gene>
    <name evidence="3" type="ORF">WCN91_04145</name>
</gene>
<dbReference type="EMBL" id="JBCGCU010000003">
    <property type="protein sequence ID" value="MEM0514632.1"/>
    <property type="molecule type" value="Genomic_DNA"/>
</dbReference>
<dbReference type="GO" id="GO:0003677">
    <property type="term" value="F:DNA binding"/>
    <property type="evidence" value="ECO:0007669"/>
    <property type="project" value="UniProtKB-KW"/>
</dbReference>
<accession>A0ABU9MTK8</accession>
<dbReference type="Pfam" id="PF09836">
    <property type="entry name" value="DUF2063"/>
    <property type="match status" value="1"/>
</dbReference>
<dbReference type="InterPro" id="IPR054098">
    <property type="entry name" value="NGO1945-like_C"/>
</dbReference>
<feature type="domain" description="NGO1945-like C-terminal" evidence="2">
    <location>
        <begin position="142"/>
        <end position="237"/>
    </location>
</feature>
<protein>
    <submittedName>
        <fullName evidence="3">DNA-binding domain-containing protein</fullName>
    </submittedName>
</protein>
<dbReference type="InterPro" id="IPR018640">
    <property type="entry name" value="DUF2063"/>
</dbReference>
<evidence type="ECO:0000259" key="2">
    <source>
        <dbReference type="Pfam" id="PF22106"/>
    </source>
</evidence>
<keyword evidence="4" id="KW-1185">Reference proteome</keyword>
<evidence type="ECO:0000259" key="1">
    <source>
        <dbReference type="Pfam" id="PF09836"/>
    </source>
</evidence>
<dbReference type="Gene3D" id="3.90.930.50">
    <property type="match status" value="1"/>
</dbReference>
<organism evidence="3 4">
    <name type="scientific">Pseudoalteromonas qingdaonensis</name>
    <dbReference type="NCBI Taxonomy" id="3131913"/>
    <lineage>
        <taxon>Bacteria</taxon>
        <taxon>Pseudomonadati</taxon>
        <taxon>Pseudomonadota</taxon>
        <taxon>Gammaproteobacteria</taxon>
        <taxon>Alteromonadales</taxon>
        <taxon>Pseudoalteromonadaceae</taxon>
        <taxon>Pseudoalteromonas</taxon>
    </lineage>
</organism>
<dbReference type="Proteomes" id="UP001447008">
    <property type="component" value="Unassembled WGS sequence"/>
</dbReference>